<reference evidence="2" key="1">
    <citation type="submission" date="2023-06" db="EMBL/GenBank/DDBJ databases">
        <authorList>
            <consortium name="Lawrence Berkeley National Laboratory"/>
            <person name="Ahrendt S."/>
            <person name="Sahu N."/>
            <person name="Indic B."/>
            <person name="Wong-Bajracharya J."/>
            <person name="Merenyi Z."/>
            <person name="Ke H.-M."/>
            <person name="Monk M."/>
            <person name="Kocsube S."/>
            <person name="Drula E."/>
            <person name="Lipzen A."/>
            <person name="Balint B."/>
            <person name="Henrissat B."/>
            <person name="Andreopoulos B."/>
            <person name="Martin F.M."/>
            <person name="Harder C.B."/>
            <person name="Rigling D."/>
            <person name="Ford K.L."/>
            <person name="Foster G.D."/>
            <person name="Pangilinan J."/>
            <person name="Papanicolaou A."/>
            <person name="Barry K."/>
            <person name="LaButti K."/>
            <person name="Viragh M."/>
            <person name="Koriabine M."/>
            <person name="Yan M."/>
            <person name="Riley R."/>
            <person name="Champramary S."/>
            <person name="Plett K.L."/>
            <person name="Tsai I.J."/>
            <person name="Slot J."/>
            <person name="Sipos G."/>
            <person name="Plett J."/>
            <person name="Nagy L.G."/>
            <person name="Grigoriev I.V."/>
        </authorList>
    </citation>
    <scope>NUCLEOTIDE SEQUENCE</scope>
    <source>
        <strain evidence="2">CCBAS 213</strain>
    </source>
</reference>
<keyword evidence="1" id="KW-0472">Membrane</keyword>
<organism evidence="2 3">
    <name type="scientific">Armillaria tabescens</name>
    <name type="common">Ringless honey mushroom</name>
    <name type="synonym">Agaricus tabescens</name>
    <dbReference type="NCBI Taxonomy" id="1929756"/>
    <lineage>
        <taxon>Eukaryota</taxon>
        <taxon>Fungi</taxon>
        <taxon>Dikarya</taxon>
        <taxon>Basidiomycota</taxon>
        <taxon>Agaricomycotina</taxon>
        <taxon>Agaricomycetes</taxon>
        <taxon>Agaricomycetidae</taxon>
        <taxon>Agaricales</taxon>
        <taxon>Marasmiineae</taxon>
        <taxon>Physalacriaceae</taxon>
        <taxon>Desarmillaria</taxon>
    </lineage>
</organism>
<keyword evidence="1" id="KW-0812">Transmembrane</keyword>
<dbReference type="GeneID" id="85366551"/>
<evidence type="ECO:0000256" key="1">
    <source>
        <dbReference type="SAM" id="Phobius"/>
    </source>
</evidence>
<name>A0AA39NK45_ARMTA</name>
<evidence type="ECO:0000313" key="2">
    <source>
        <dbReference type="EMBL" id="KAK0467154.1"/>
    </source>
</evidence>
<evidence type="ECO:0000313" key="3">
    <source>
        <dbReference type="Proteomes" id="UP001175211"/>
    </source>
</evidence>
<gene>
    <name evidence="2" type="ORF">EV420DRAFT_669722</name>
</gene>
<sequence length="149" mass="16870">MGVISEPQNLWRGSEVELLLLFVVISFIIFSIARGRCAHTRGPFNNDTPLRNDIKNIQKEIEKLEVDERKLAEEYKMGMDYDPVDVFDETKARAFAEAEGRVEEGPYGTKLRVLDNLGKLRLDLADLHRLAGNSGFKSPLLFAQSLNFA</sequence>
<accession>A0AA39NK45</accession>
<dbReference type="Proteomes" id="UP001175211">
    <property type="component" value="Unassembled WGS sequence"/>
</dbReference>
<comment type="caution">
    <text evidence="2">The sequence shown here is derived from an EMBL/GenBank/DDBJ whole genome shotgun (WGS) entry which is preliminary data.</text>
</comment>
<dbReference type="AlphaFoldDB" id="A0AA39NK45"/>
<proteinExistence type="predicted"/>
<feature type="transmembrane region" description="Helical" evidence="1">
    <location>
        <begin position="16"/>
        <end position="33"/>
    </location>
</feature>
<keyword evidence="1" id="KW-1133">Transmembrane helix</keyword>
<dbReference type="RefSeq" id="XP_060337746.1">
    <property type="nucleotide sequence ID" value="XM_060483003.1"/>
</dbReference>
<protein>
    <submittedName>
        <fullName evidence="2">Uncharacterized protein</fullName>
    </submittedName>
</protein>
<keyword evidence="3" id="KW-1185">Reference proteome</keyword>
<dbReference type="EMBL" id="JAUEPS010000003">
    <property type="protein sequence ID" value="KAK0467154.1"/>
    <property type="molecule type" value="Genomic_DNA"/>
</dbReference>